<comment type="caution">
    <text evidence="2">The sequence shown here is derived from an EMBL/GenBank/DDBJ whole genome shotgun (WGS) entry which is preliminary data.</text>
</comment>
<evidence type="ECO:0000313" key="2">
    <source>
        <dbReference type="EMBL" id="OIR01516.1"/>
    </source>
</evidence>
<reference evidence="2" key="1">
    <citation type="submission" date="2016-10" db="EMBL/GenBank/DDBJ databases">
        <title>Sequence of Gallionella enrichment culture.</title>
        <authorList>
            <person name="Poehlein A."/>
            <person name="Muehling M."/>
            <person name="Daniel R."/>
        </authorList>
    </citation>
    <scope>NUCLEOTIDE SEQUENCE</scope>
</reference>
<dbReference type="Pfam" id="PF00578">
    <property type="entry name" value="AhpC-TSA"/>
    <property type="match status" value="1"/>
</dbReference>
<accession>A0A1J5SIH3</accession>
<dbReference type="PROSITE" id="PS00194">
    <property type="entry name" value="THIOREDOXIN_1"/>
    <property type="match status" value="1"/>
</dbReference>
<sequence>MKTNRVESNGGAMDPCGLLSRAWRGPAVILLAAMFATLPTALRAQDNLAATTLTKVGDVAPGFTTKSIDGREVSLASFRGKVVILSFFATWCPPCREELPRVQRELWQAMKGQGLVVLAVDRQESATKVASFVKAKGFTFPVMLDTDRKIFARYATDYIPRAYLIGPDGRIVYQTIGYDPADFDTLVWQAKTLIGDAPQAN</sequence>
<dbReference type="InterPro" id="IPR050553">
    <property type="entry name" value="Thioredoxin_ResA/DsbE_sf"/>
</dbReference>
<dbReference type="SUPFAM" id="SSF52833">
    <property type="entry name" value="Thioredoxin-like"/>
    <property type="match status" value="1"/>
</dbReference>
<dbReference type="CDD" id="cd02966">
    <property type="entry name" value="TlpA_like_family"/>
    <property type="match status" value="1"/>
</dbReference>
<proteinExistence type="predicted"/>
<dbReference type="GO" id="GO:0016209">
    <property type="term" value="F:antioxidant activity"/>
    <property type="evidence" value="ECO:0007669"/>
    <property type="project" value="InterPro"/>
</dbReference>
<feature type="domain" description="Thioredoxin" evidence="1">
    <location>
        <begin position="54"/>
        <end position="192"/>
    </location>
</feature>
<dbReference type="AlphaFoldDB" id="A0A1J5SIH3"/>
<gene>
    <name evidence="2" type="primary">resA_20</name>
    <name evidence="2" type="ORF">GALL_164170</name>
</gene>
<dbReference type="PROSITE" id="PS51352">
    <property type="entry name" value="THIOREDOXIN_2"/>
    <property type="match status" value="1"/>
</dbReference>
<organism evidence="2">
    <name type="scientific">mine drainage metagenome</name>
    <dbReference type="NCBI Taxonomy" id="410659"/>
    <lineage>
        <taxon>unclassified sequences</taxon>
        <taxon>metagenomes</taxon>
        <taxon>ecological metagenomes</taxon>
    </lineage>
</organism>
<protein>
    <submittedName>
        <fullName evidence="2">Thiol-disulfide oxidoreductase ResA</fullName>
    </submittedName>
</protein>
<dbReference type="Gene3D" id="3.40.30.10">
    <property type="entry name" value="Glutaredoxin"/>
    <property type="match status" value="1"/>
</dbReference>
<dbReference type="InterPro" id="IPR013766">
    <property type="entry name" value="Thioredoxin_domain"/>
</dbReference>
<dbReference type="InterPro" id="IPR000866">
    <property type="entry name" value="AhpC/TSA"/>
</dbReference>
<dbReference type="EMBL" id="MLJW01000083">
    <property type="protein sequence ID" value="OIR01516.1"/>
    <property type="molecule type" value="Genomic_DNA"/>
</dbReference>
<dbReference type="InterPro" id="IPR017937">
    <property type="entry name" value="Thioredoxin_CS"/>
</dbReference>
<dbReference type="GO" id="GO:0016491">
    <property type="term" value="F:oxidoreductase activity"/>
    <property type="evidence" value="ECO:0007669"/>
    <property type="project" value="InterPro"/>
</dbReference>
<dbReference type="PANTHER" id="PTHR42852">
    <property type="entry name" value="THIOL:DISULFIDE INTERCHANGE PROTEIN DSBE"/>
    <property type="match status" value="1"/>
</dbReference>
<evidence type="ECO:0000259" key="1">
    <source>
        <dbReference type="PROSITE" id="PS51352"/>
    </source>
</evidence>
<name>A0A1J5SIH3_9ZZZZ</name>
<dbReference type="PANTHER" id="PTHR42852:SF13">
    <property type="entry name" value="PROTEIN DIPZ"/>
    <property type="match status" value="1"/>
</dbReference>
<dbReference type="InterPro" id="IPR036249">
    <property type="entry name" value="Thioredoxin-like_sf"/>
</dbReference>